<dbReference type="Pfam" id="PF14223">
    <property type="entry name" value="Retrotran_gag_2"/>
    <property type="match status" value="1"/>
</dbReference>
<dbReference type="GO" id="GO:0006355">
    <property type="term" value="P:regulation of DNA-templated transcription"/>
    <property type="evidence" value="ECO:0007669"/>
    <property type="project" value="InterPro"/>
</dbReference>
<proteinExistence type="predicted"/>
<keyword evidence="1" id="KW-0479">Metal-binding</keyword>
<dbReference type="SUPFAM" id="SSF57756">
    <property type="entry name" value="Retrovirus zinc finger-like domains"/>
    <property type="match status" value="1"/>
</dbReference>
<dbReference type="Pfam" id="PF02229">
    <property type="entry name" value="PC4"/>
    <property type="match status" value="1"/>
</dbReference>
<keyword evidence="1" id="KW-0863">Zinc-finger</keyword>
<dbReference type="SMART" id="SM00343">
    <property type="entry name" value="ZnF_C2HC"/>
    <property type="match status" value="1"/>
</dbReference>
<dbReference type="Pfam" id="PF08766">
    <property type="entry name" value="DEK_C"/>
    <property type="match status" value="1"/>
</dbReference>
<evidence type="ECO:0000313" key="6">
    <source>
        <dbReference type="RefSeq" id="XP_022945450.1"/>
    </source>
</evidence>
<feature type="region of interest" description="Disordered" evidence="2">
    <location>
        <begin position="233"/>
        <end position="252"/>
    </location>
</feature>
<dbReference type="PROSITE" id="PS50158">
    <property type="entry name" value="ZF_CCHC"/>
    <property type="match status" value="1"/>
</dbReference>
<dbReference type="PANTHER" id="PTHR47592">
    <property type="entry name" value="PBF68 PROTEIN"/>
    <property type="match status" value="1"/>
</dbReference>
<dbReference type="Pfam" id="PF00098">
    <property type="entry name" value="zf-CCHC"/>
    <property type="match status" value="1"/>
</dbReference>
<feature type="domain" description="CCHC-type" evidence="3">
    <location>
        <begin position="432"/>
        <end position="447"/>
    </location>
</feature>
<evidence type="ECO:0000256" key="1">
    <source>
        <dbReference type="PROSITE-ProRule" id="PRU00047"/>
    </source>
</evidence>
<dbReference type="InterPro" id="IPR001878">
    <property type="entry name" value="Znf_CCHC"/>
</dbReference>
<dbReference type="InterPro" id="IPR009044">
    <property type="entry name" value="ssDNA-bd_transcriptional_reg"/>
</dbReference>
<dbReference type="InterPro" id="IPR003173">
    <property type="entry name" value="PC4_C"/>
</dbReference>
<feature type="domain" description="DEK-C" evidence="4">
    <location>
        <begin position="3"/>
        <end position="60"/>
    </location>
</feature>
<dbReference type="SUPFAM" id="SSF54447">
    <property type="entry name" value="ssDNA-binding transcriptional regulator domain"/>
    <property type="match status" value="1"/>
</dbReference>
<name>A0A6J1G0Z2_CUCMO</name>
<evidence type="ECO:0000313" key="5">
    <source>
        <dbReference type="Proteomes" id="UP000504609"/>
    </source>
</evidence>
<dbReference type="PANTHER" id="PTHR47592:SF6">
    <property type="entry name" value="PBF68 PROTEIN"/>
    <property type="match status" value="1"/>
</dbReference>
<dbReference type="PROSITE" id="PS51998">
    <property type="entry name" value="DEK_C"/>
    <property type="match status" value="1"/>
</dbReference>
<dbReference type="Proteomes" id="UP000504609">
    <property type="component" value="Unplaced"/>
</dbReference>
<accession>A0A6J1G0Z2</accession>
<dbReference type="Gene3D" id="2.30.31.10">
    <property type="entry name" value="Transcriptional Coactivator Pc4, Chain A"/>
    <property type="match status" value="1"/>
</dbReference>
<dbReference type="GO" id="GO:0003677">
    <property type="term" value="F:DNA binding"/>
    <property type="evidence" value="ECO:0007669"/>
    <property type="project" value="InterPro"/>
</dbReference>
<dbReference type="GO" id="GO:0008270">
    <property type="term" value="F:zinc ion binding"/>
    <property type="evidence" value="ECO:0007669"/>
    <property type="project" value="UniProtKB-KW"/>
</dbReference>
<dbReference type="InterPro" id="IPR014876">
    <property type="entry name" value="DEK_C"/>
</dbReference>
<dbReference type="RefSeq" id="XP_022945450.1">
    <property type="nucleotide sequence ID" value="XM_023089682.1"/>
</dbReference>
<feature type="compositionally biased region" description="Polar residues" evidence="2">
    <location>
        <begin position="238"/>
        <end position="247"/>
    </location>
</feature>
<protein>
    <submittedName>
        <fullName evidence="6">Uncharacterized protein LOC111449676</fullName>
    </submittedName>
</protein>
<dbReference type="AlphaFoldDB" id="A0A6J1G0Z2"/>
<organism evidence="5 6">
    <name type="scientific">Cucurbita moschata</name>
    <name type="common">Winter crookneck squash</name>
    <name type="synonym">Cucurbita pepo var. moschata</name>
    <dbReference type="NCBI Taxonomy" id="3662"/>
    <lineage>
        <taxon>Eukaryota</taxon>
        <taxon>Viridiplantae</taxon>
        <taxon>Streptophyta</taxon>
        <taxon>Embryophyta</taxon>
        <taxon>Tracheophyta</taxon>
        <taxon>Spermatophyta</taxon>
        <taxon>Magnoliopsida</taxon>
        <taxon>eudicotyledons</taxon>
        <taxon>Gunneridae</taxon>
        <taxon>Pentapetalae</taxon>
        <taxon>rosids</taxon>
        <taxon>fabids</taxon>
        <taxon>Cucurbitales</taxon>
        <taxon>Cucurbitaceae</taxon>
        <taxon>Cucurbiteae</taxon>
        <taxon>Cucurbita</taxon>
    </lineage>
</organism>
<reference evidence="6" key="1">
    <citation type="submission" date="2025-08" db="UniProtKB">
        <authorList>
            <consortium name="RefSeq"/>
        </authorList>
    </citation>
    <scope>IDENTIFICATION</scope>
    <source>
        <tissue evidence="6">Young leaves</tissue>
    </source>
</reference>
<dbReference type="KEGG" id="cmos:111449676"/>
<evidence type="ECO:0000259" key="4">
    <source>
        <dbReference type="PROSITE" id="PS51998"/>
    </source>
</evidence>
<evidence type="ECO:0000256" key="2">
    <source>
        <dbReference type="SAM" id="MobiDB-lite"/>
    </source>
</evidence>
<sequence length="449" mass="52022">MDNETRRRIKETVIDLLKISNMEEMTEYKIRAEAEKRLGMDLSDIQCKCLVRDVVEDFLHSFTERDDKGKEGEPGPSDRYENKATEQEIVRKKEINADVDRVICQLSNNRNVTVHEFKGNALVSIRQYYEKDGKQLPGIKGISLTTEQWSAFRSNIPAIEEAILQMKRKIKRSEHDANTSGAVSVPATGSAPKFPSETIRFDGKNYRVWARQMEFLLRRLKIAYVLSDHRPTSMLGPESSSGNTSRSKASEQEWMSDDHMCRHIILNSLSDSLFHKYTKRTMSARELWKELNSLYLCDYGTRRSQVKKYLEFRMVEEKSILEQVEELNNIAESIISAGMRIDEDFHVSAIISKLPPSWTNVFVKLMREEHLPSVVLIDRLRNEEKLRTQQNSHRSGGERPCMNHRRKMGDQMSQSLPSRKREWKMDVKTLLCLNCGKEGHISRDCPSSK</sequence>
<dbReference type="InterPro" id="IPR036875">
    <property type="entry name" value="Znf_CCHC_sf"/>
</dbReference>
<evidence type="ECO:0000259" key="3">
    <source>
        <dbReference type="PROSITE" id="PS50158"/>
    </source>
</evidence>
<keyword evidence="5" id="KW-1185">Reference proteome</keyword>
<keyword evidence="1" id="KW-0862">Zinc</keyword>
<gene>
    <name evidence="6" type="primary">LOC111449676</name>
</gene>
<dbReference type="GeneID" id="111449676"/>
<dbReference type="Gene3D" id="4.10.60.10">
    <property type="entry name" value="Zinc finger, CCHC-type"/>
    <property type="match status" value="1"/>
</dbReference>
<feature type="region of interest" description="Disordered" evidence="2">
    <location>
        <begin position="387"/>
        <end position="419"/>
    </location>
</feature>